<evidence type="ECO:0000256" key="1">
    <source>
        <dbReference type="SAM" id="MobiDB-lite"/>
    </source>
</evidence>
<keyword evidence="3" id="KW-1185">Reference proteome</keyword>
<reference evidence="2 3" key="2">
    <citation type="submission" date="2019-04" db="EMBL/GenBank/DDBJ databases">
        <title>The genome sequence of big-headed turtle.</title>
        <authorList>
            <person name="Gong S."/>
        </authorList>
    </citation>
    <scope>NUCLEOTIDE SEQUENCE [LARGE SCALE GENOMIC DNA]</scope>
    <source>
        <strain evidence="2">DO16091913</strain>
        <tissue evidence="2">Muscle</tissue>
    </source>
</reference>
<evidence type="ECO:0000313" key="2">
    <source>
        <dbReference type="EMBL" id="TFK12649.1"/>
    </source>
</evidence>
<name>A0A4D9EQ22_9SAUR</name>
<protein>
    <submittedName>
        <fullName evidence="2">Proteasome assembly chaperone 2</fullName>
    </submittedName>
</protein>
<accession>A0A4D9EQ22</accession>
<reference evidence="2 3" key="1">
    <citation type="submission" date="2019-04" db="EMBL/GenBank/DDBJ databases">
        <title>Draft genome of the big-headed turtle Platysternon megacephalum.</title>
        <authorList>
            <person name="Gong S."/>
        </authorList>
    </citation>
    <scope>NUCLEOTIDE SEQUENCE [LARGE SCALE GENOMIC DNA]</scope>
    <source>
        <strain evidence="2">DO16091913</strain>
        <tissue evidence="2">Muscle</tissue>
    </source>
</reference>
<proteinExistence type="predicted"/>
<comment type="caution">
    <text evidence="2">The sequence shown here is derived from an EMBL/GenBank/DDBJ whole genome shotgun (WGS) entry which is preliminary data.</text>
</comment>
<organism evidence="2 3">
    <name type="scientific">Platysternon megacephalum</name>
    <name type="common">big-headed turtle</name>
    <dbReference type="NCBI Taxonomy" id="55544"/>
    <lineage>
        <taxon>Eukaryota</taxon>
        <taxon>Metazoa</taxon>
        <taxon>Chordata</taxon>
        <taxon>Craniata</taxon>
        <taxon>Vertebrata</taxon>
        <taxon>Euteleostomi</taxon>
        <taxon>Archelosauria</taxon>
        <taxon>Testudinata</taxon>
        <taxon>Testudines</taxon>
        <taxon>Cryptodira</taxon>
        <taxon>Durocryptodira</taxon>
        <taxon>Testudinoidea</taxon>
        <taxon>Platysternidae</taxon>
        <taxon>Platysternon</taxon>
    </lineage>
</organism>
<dbReference type="AlphaFoldDB" id="A0A4D9EQ22"/>
<dbReference type="GO" id="GO:0000502">
    <property type="term" value="C:proteasome complex"/>
    <property type="evidence" value="ECO:0007669"/>
    <property type="project" value="UniProtKB-KW"/>
</dbReference>
<feature type="region of interest" description="Disordered" evidence="1">
    <location>
        <begin position="17"/>
        <end position="38"/>
    </location>
</feature>
<gene>
    <name evidence="2" type="ORF">DR999_PMT03986</name>
</gene>
<dbReference type="EMBL" id="QXTE01000020">
    <property type="protein sequence ID" value="TFK12649.1"/>
    <property type="molecule type" value="Genomic_DNA"/>
</dbReference>
<evidence type="ECO:0000313" key="3">
    <source>
        <dbReference type="Proteomes" id="UP000297703"/>
    </source>
</evidence>
<feature type="compositionally biased region" description="Low complexity" evidence="1">
    <location>
        <begin position="26"/>
        <end position="38"/>
    </location>
</feature>
<sequence>MISSVLPSPDSGYLSPILTGSAPPLSEGSDSSLSDLGVHSSVSQPVLGQRTGDHGCHSSHSTGCLLRGNGLVKHESQANICGHSGCCGASPCLLGLLFTCLVWFPQGCTKRNGTTDNILQY</sequence>
<keyword evidence="2" id="KW-0647">Proteasome</keyword>
<dbReference type="Proteomes" id="UP000297703">
    <property type="component" value="Unassembled WGS sequence"/>
</dbReference>